<dbReference type="InterPro" id="IPR041617">
    <property type="entry name" value="TPR_MalT"/>
</dbReference>
<name>A0ABS1MIV9_9ACTN</name>
<sequence>MASTGHALPDAGPRTTLAWSGDPLLDAKLTVPAAPRAHVARHRLLDGLSAGAAGPLALITGPAGTGKTTLAAAWARGDGPPGPVAWLTLDTYDRTPGVFWSYVVEALRRALPRLPEGIGMPSAPGDAGTSLLTRLAAATERLPAPVVLVLDGFEKVAGRRVPAGLEFLLEHAGPLWRVVITSRVEPLLPLYRYRAEDRLTEIRGADLAFTPHEVAVLLRRHELRPPDDVVQALTRRTEGWAAGLRLCALAMGRTDDPAAFVRSLVSSEQAVSGYLVAEVLDAQPAATTELLLRTSVLDRLHPDLANALGGGGDAEAILARLTRENAFVEPVPGTTWCRVHPLFAEVLRTQLRIRHPGLAPRLHARAARWLAGAGCVTEALEHAAQAGDWPYAASLALRQLLVGALLATPEAERVAGAFAGMPSSVPGAEPALVAAACRLAQQDRAGCRTYLAVAERELGEQHPAGPHPRARKAPQPDPEVALTHLLLRLLCGPGHDERDEHGEFDGPGPRGDGDVGGNGDGGDGRRLRAAEEAARAVSDLQRQLPVGLVQTHPEVEALRLHGLARAFLGAGRLGEARRLCAAAVDACTTEATLPLRHRALGLLALAESTEGALTSAEDHALRALALTEGQGVGPDQCSGAGCLALAVVALERDEREDREAARRRLEKALACPDVPDDPVLATEAAVLRARLELSCGRWEAALGALPVPGAVGERWPAQRLALTRAVVALARGDHRAAVAAVHDVPADGPAPLIALAGAHLVAGHPDRARRLLDRACGSPELSLPDRVTAQLVRAHAAVLADDRTTAQHLLVDALDAARPERLRRPFTEAGPWLRHLLGGIDGTAATPARGAWLTARGGAAPSCPVPPLSSREREVLGCVQRMMTADEIADELRLSVNTVKTHLRSVYRKLGVSRRRDAVDRARELHVL</sequence>
<gene>
    <name evidence="6" type="ORF">JK360_00675</name>
</gene>
<evidence type="ECO:0000256" key="3">
    <source>
        <dbReference type="ARBA" id="ARBA00023163"/>
    </source>
</evidence>
<dbReference type="RefSeq" id="WP_201801149.1">
    <property type="nucleotide sequence ID" value="NZ_JAERRI010000001.1"/>
</dbReference>
<dbReference type="SMART" id="SM00382">
    <property type="entry name" value="AAA"/>
    <property type="match status" value="1"/>
</dbReference>
<dbReference type="SUPFAM" id="SSF48452">
    <property type="entry name" value="TPR-like"/>
    <property type="match status" value="1"/>
</dbReference>
<dbReference type="PANTHER" id="PTHR44688">
    <property type="entry name" value="DNA-BINDING TRANSCRIPTIONAL ACTIVATOR DEVR_DOSR"/>
    <property type="match status" value="1"/>
</dbReference>
<dbReference type="PANTHER" id="PTHR44688:SF16">
    <property type="entry name" value="DNA-BINDING TRANSCRIPTIONAL ACTIVATOR DEVR_DOSR"/>
    <property type="match status" value="1"/>
</dbReference>
<organism evidence="6 7">
    <name type="scientific">Streptomyces siderophoricus</name>
    <dbReference type="NCBI Taxonomy" id="2802281"/>
    <lineage>
        <taxon>Bacteria</taxon>
        <taxon>Bacillati</taxon>
        <taxon>Actinomycetota</taxon>
        <taxon>Actinomycetes</taxon>
        <taxon>Kitasatosporales</taxon>
        <taxon>Streptomycetaceae</taxon>
        <taxon>Streptomyces</taxon>
    </lineage>
</organism>
<proteinExistence type="predicted"/>
<dbReference type="Gene3D" id="1.25.40.10">
    <property type="entry name" value="Tetratricopeptide repeat domain"/>
    <property type="match status" value="1"/>
</dbReference>
<keyword evidence="2" id="KW-0238">DNA-binding</keyword>
<protein>
    <submittedName>
        <fullName evidence="6">Helix-turn-helix transcriptional regulator</fullName>
    </submittedName>
</protein>
<dbReference type="Pfam" id="PF25873">
    <property type="entry name" value="WHD_MalT"/>
    <property type="match status" value="1"/>
</dbReference>
<dbReference type="PRINTS" id="PR00038">
    <property type="entry name" value="HTHLUXR"/>
</dbReference>
<dbReference type="SUPFAM" id="SSF46894">
    <property type="entry name" value="C-terminal effector domain of the bipartite response regulators"/>
    <property type="match status" value="1"/>
</dbReference>
<dbReference type="Gene3D" id="1.10.10.10">
    <property type="entry name" value="Winged helix-like DNA-binding domain superfamily/Winged helix DNA-binding domain"/>
    <property type="match status" value="1"/>
</dbReference>
<evidence type="ECO:0000313" key="7">
    <source>
        <dbReference type="Proteomes" id="UP000629371"/>
    </source>
</evidence>
<dbReference type="InterPro" id="IPR027417">
    <property type="entry name" value="P-loop_NTPase"/>
</dbReference>
<feature type="region of interest" description="Disordered" evidence="4">
    <location>
        <begin position="496"/>
        <end position="528"/>
    </location>
</feature>
<dbReference type="CDD" id="cd06170">
    <property type="entry name" value="LuxR_C_like"/>
    <property type="match status" value="1"/>
</dbReference>
<keyword evidence="7" id="KW-1185">Reference proteome</keyword>
<evidence type="ECO:0000259" key="5">
    <source>
        <dbReference type="PROSITE" id="PS50043"/>
    </source>
</evidence>
<dbReference type="Pfam" id="PF13191">
    <property type="entry name" value="AAA_16"/>
    <property type="match status" value="1"/>
</dbReference>
<evidence type="ECO:0000256" key="1">
    <source>
        <dbReference type="ARBA" id="ARBA00023015"/>
    </source>
</evidence>
<keyword evidence="1" id="KW-0805">Transcription regulation</keyword>
<dbReference type="EMBL" id="JAERRI010000001">
    <property type="protein sequence ID" value="MBL1087917.1"/>
    <property type="molecule type" value="Genomic_DNA"/>
</dbReference>
<dbReference type="InterPro" id="IPR059106">
    <property type="entry name" value="WHD_MalT"/>
</dbReference>
<dbReference type="SUPFAM" id="SSF52540">
    <property type="entry name" value="P-loop containing nucleoside triphosphate hydrolases"/>
    <property type="match status" value="1"/>
</dbReference>
<dbReference type="InterPro" id="IPR036388">
    <property type="entry name" value="WH-like_DNA-bd_sf"/>
</dbReference>
<evidence type="ECO:0000256" key="4">
    <source>
        <dbReference type="SAM" id="MobiDB-lite"/>
    </source>
</evidence>
<comment type="caution">
    <text evidence="6">The sequence shown here is derived from an EMBL/GenBank/DDBJ whole genome shotgun (WGS) entry which is preliminary data.</text>
</comment>
<accession>A0ABS1MIV9</accession>
<dbReference type="Pfam" id="PF00196">
    <property type="entry name" value="GerE"/>
    <property type="match status" value="1"/>
</dbReference>
<dbReference type="PROSITE" id="PS50043">
    <property type="entry name" value="HTH_LUXR_2"/>
    <property type="match status" value="1"/>
</dbReference>
<evidence type="ECO:0000256" key="2">
    <source>
        <dbReference type="ARBA" id="ARBA00023125"/>
    </source>
</evidence>
<feature type="domain" description="HTH luxR-type" evidence="5">
    <location>
        <begin position="861"/>
        <end position="926"/>
    </location>
</feature>
<dbReference type="SMART" id="SM00421">
    <property type="entry name" value="HTH_LUXR"/>
    <property type="match status" value="1"/>
</dbReference>
<evidence type="ECO:0000313" key="6">
    <source>
        <dbReference type="EMBL" id="MBL1087917.1"/>
    </source>
</evidence>
<dbReference type="InterPro" id="IPR003593">
    <property type="entry name" value="AAA+_ATPase"/>
</dbReference>
<dbReference type="InterPro" id="IPR016032">
    <property type="entry name" value="Sig_transdc_resp-reg_C-effctor"/>
</dbReference>
<feature type="compositionally biased region" description="Gly residues" evidence="4">
    <location>
        <begin position="508"/>
        <end position="521"/>
    </location>
</feature>
<keyword evidence="3" id="KW-0804">Transcription</keyword>
<dbReference type="Gene3D" id="3.40.50.300">
    <property type="entry name" value="P-loop containing nucleotide triphosphate hydrolases"/>
    <property type="match status" value="1"/>
</dbReference>
<dbReference type="InterPro" id="IPR000792">
    <property type="entry name" value="Tscrpt_reg_LuxR_C"/>
</dbReference>
<dbReference type="InterPro" id="IPR041664">
    <property type="entry name" value="AAA_16"/>
</dbReference>
<dbReference type="Pfam" id="PF17874">
    <property type="entry name" value="TPR_MalT"/>
    <property type="match status" value="1"/>
</dbReference>
<dbReference type="Proteomes" id="UP000629371">
    <property type="component" value="Unassembled WGS sequence"/>
</dbReference>
<reference evidence="6 7" key="1">
    <citation type="submission" date="2021-01" db="EMBL/GenBank/DDBJ databases">
        <title>WGS of actinomycetes isolated from Thailand.</title>
        <authorList>
            <person name="Thawai C."/>
        </authorList>
    </citation>
    <scope>NUCLEOTIDE SEQUENCE [LARGE SCALE GENOMIC DNA]</scope>
    <source>
        <strain evidence="6 7">CH9-7</strain>
    </source>
</reference>
<dbReference type="InterPro" id="IPR011990">
    <property type="entry name" value="TPR-like_helical_dom_sf"/>
</dbReference>